<reference evidence="12" key="1">
    <citation type="submission" date="2019-04" db="EMBL/GenBank/DDBJ databases">
        <title>Nocardioides xinjiangensis sp. nov.</title>
        <authorList>
            <person name="Liu S."/>
        </authorList>
    </citation>
    <scope>NUCLEOTIDE SEQUENCE [LARGE SCALE GENOMIC DNA]</scope>
    <source>
        <strain evidence="12">18</strain>
    </source>
</reference>
<evidence type="ECO:0000256" key="7">
    <source>
        <dbReference type="ARBA" id="ARBA00023186"/>
    </source>
</evidence>
<keyword evidence="10" id="KW-0812">Transmembrane</keyword>
<comment type="caution">
    <text evidence="11">The sequence shown here is derived from an EMBL/GenBank/DDBJ whole genome shotgun (WGS) entry which is preliminary data.</text>
</comment>
<keyword evidence="10" id="KW-0472">Membrane</keyword>
<keyword evidence="7" id="KW-0143">Chaperone</keyword>
<dbReference type="PROSITE" id="PS01036">
    <property type="entry name" value="HSP70_3"/>
    <property type="match status" value="1"/>
</dbReference>
<name>A0A4S8QCK0_9ACTN</name>
<dbReference type="SUPFAM" id="SSF53067">
    <property type="entry name" value="Actin-like ATPase domain"/>
    <property type="match status" value="2"/>
</dbReference>
<accession>A0A4S8QCK0</accession>
<evidence type="ECO:0000256" key="2">
    <source>
        <dbReference type="ARBA" id="ARBA00007381"/>
    </source>
</evidence>
<dbReference type="Gene3D" id="3.90.640.10">
    <property type="entry name" value="Actin, Chain A, domain 4"/>
    <property type="match status" value="1"/>
</dbReference>
<evidence type="ECO:0000256" key="8">
    <source>
        <dbReference type="SAM" id="Coils"/>
    </source>
</evidence>
<reference evidence="11 12" key="2">
    <citation type="submission" date="2019-05" db="EMBL/GenBank/DDBJ databases">
        <title>Glycomyces buryatensis sp. nov.</title>
        <authorList>
            <person name="Nikitina E."/>
        </authorList>
    </citation>
    <scope>NUCLEOTIDE SEQUENCE [LARGE SCALE GENOMIC DNA]</scope>
    <source>
        <strain evidence="11 12">18</strain>
    </source>
</reference>
<keyword evidence="10" id="KW-1133">Transmembrane helix</keyword>
<keyword evidence="3" id="KW-0732">Signal</keyword>
<gene>
    <name evidence="11" type="ORF">FAB82_07280</name>
</gene>
<dbReference type="Pfam" id="PF00012">
    <property type="entry name" value="HSP70"/>
    <property type="match status" value="1"/>
</dbReference>
<evidence type="ECO:0000256" key="10">
    <source>
        <dbReference type="SAM" id="Phobius"/>
    </source>
</evidence>
<dbReference type="EMBL" id="STGY01000027">
    <property type="protein sequence ID" value="THV42257.1"/>
    <property type="molecule type" value="Genomic_DNA"/>
</dbReference>
<feature type="region of interest" description="Disordered" evidence="9">
    <location>
        <begin position="358"/>
        <end position="398"/>
    </location>
</feature>
<proteinExistence type="inferred from homology"/>
<dbReference type="PANTHER" id="PTHR45639:SF3">
    <property type="entry name" value="HYPOXIA UP-REGULATED PROTEIN 1"/>
    <property type="match status" value="1"/>
</dbReference>
<dbReference type="Proteomes" id="UP000308760">
    <property type="component" value="Unassembled WGS sequence"/>
</dbReference>
<feature type="compositionally biased region" description="Pro residues" evidence="9">
    <location>
        <begin position="361"/>
        <end position="383"/>
    </location>
</feature>
<evidence type="ECO:0000256" key="1">
    <source>
        <dbReference type="ARBA" id="ARBA00004319"/>
    </source>
</evidence>
<keyword evidence="6" id="KW-0346">Stress response</keyword>
<evidence type="ECO:0000256" key="4">
    <source>
        <dbReference type="ARBA" id="ARBA00022741"/>
    </source>
</evidence>
<feature type="transmembrane region" description="Helical" evidence="10">
    <location>
        <begin position="409"/>
        <end position="430"/>
    </location>
</feature>
<dbReference type="AlphaFoldDB" id="A0A4S8QCK0"/>
<keyword evidence="4" id="KW-0547">Nucleotide-binding</keyword>
<feature type="coiled-coil region" evidence="8">
    <location>
        <begin position="231"/>
        <end position="265"/>
    </location>
</feature>
<keyword evidence="12" id="KW-1185">Reference proteome</keyword>
<dbReference type="InterPro" id="IPR013126">
    <property type="entry name" value="Hsp_70_fam"/>
</dbReference>
<sequence length="604" mass="64709">METPAPQHGLLLGIDFGTSHTVAVVRRPDGRSDTLLFDGSPLLPSAVYAQEDGTIAVGRDAVHSGRRRPDRFEPNPKRAVDTEAMLLGDREYEVVELIAAVLRRVGAECARVAGVPEHTTVTVPASWGPLRNKVIHDAAERAGIAPVALVPEPVAAATFYTSLLEPSVASDSSVVVFDFGAGTFDVTAVARRAAGFEVLAVDGRDDLGGLDMDAAILEHLGRQFASDPNWRRLLEAANEADREARRELLEEIRFAKERLSRHQSIDLPVPGHDADMHLTRSELEEATAPLIRRAVSVIKAVIQAAGLTPDRIAGMFLVGGGSRMPIVATVLHQELGIAPTTIEQPETAVAQGSVFTSWARPAPPQPAPASPVTPANTPTPRPLPQHQAGLPKPPRAAAPIPRRRRLRNVVFAAAASVVLIAAAVVVVVNWDRLLNFGNGDAGEDSSGTFVQAAFHEDTCADFDYGPYLELAEVDVTDFSSEDVTGNINNGYLSCFYFVDNWDSLQFSVKEWDNTEDAAHSIESSVEEGDGGSGGSVSEFTELGDAGYHQLEEGPPTIHSIAFREGTVAFHVAIWVDSDGPEPEAVDAVLIEIGHALLETFIESD</sequence>
<keyword evidence="5" id="KW-0067">ATP-binding</keyword>
<dbReference type="GO" id="GO:0030968">
    <property type="term" value="P:endoplasmic reticulum unfolded protein response"/>
    <property type="evidence" value="ECO:0007669"/>
    <property type="project" value="TreeGrafter"/>
</dbReference>
<organism evidence="11 12">
    <name type="scientific">Glycomyces buryatensis</name>
    <dbReference type="NCBI Taxonomy" id="2570927"/>
    <lineage>
        <taxon>Bacteria</taxon>
        <taxon>Bacillati</taxon>
        <taxon>Actinomycetota</taxon>
        <taxon>Actinomycetes</taxon>
        <taxon>Glycomycetales</taxon>
        <taxon>Glycomycetaceae</taxon>
        <taxon>Glycomyces</taxon>
    </lineage>
</organism>
<dbReference type="InterPro" id="IPR018181">
    <property type="entry name" value="Heat_shock_70_CS"/>
</dbReference>
<dbReference type="GO" id="GO:0005524">
    <property type="term" value="F:ATP binding"/>
    <property type="evidence" value="ECO:0007669"/>
    <property type="project" value="UniProtKB-KW"/>
</dbReference>
<evidence type="ECO:0000256" key="9">
    <source>
        <dbReference type="SAM" id="MobiDB-lite"/>
    </source>
</evidence>
<evidence type="ECO:0000313" key="11">
    <source>
        <dbReference type="EMBL" id="THV42257.1"/>
    </source>
</evidence>
<evidence type="ECO:0000256" key="5">
    <source>
        <dbReference type="ARBA" id="ARBA00022840"/>
    </source>
</evidence>
<protein>
    <submittedName>
        <fullName evidence="11">Hsp70 family protein</fullName>
    </submittedName>
</protein>
<dbReference type="PANTHER" id="PTHR45639">
    <property type="entry name" value="HSC70CB, ISOFORM G-RELATED"/>
    <property type="match status" value="1"/>
</dbReference>
<dbReference type="InterPro" id="IPR043129">
    <property type="entry name" value="ATPase_NBD"/>
</dbReference>
<dbReference type="RefSeq" id="WP_136533887.1">
    <property type="nucleotide sequence ID" value="NZ_STGY01000027.1"/>
</dbReference>
<dbReference type="PRINTS" id="PR00301">
    <property type="entry name" value="HEATSHOCK70"/>
</dbReference>
<dbReference type="Gene3D" id="3.30.420.40">
    <property type="match status" value="2"/>
</dbReference>
<comment type="similarity">
    <text evidence="2">Belongs to the heat shock protein 70 family.</text>
</comment>
<dbReference type="OrthoDB" id="3333926at2"/>
<evidence type="ECO:0000256" key="6">
    <source>
        <dbReference type="ARBA" id="ARBA00023016"/>
    </source>
</evidence>
<comment type="subcellular location">
    <subcellularLocation>
        <location evidence="1">Endoplasmic reticulum lumen</location>
    </subcellularLocation>
</comment>
<dbReference type="GO" id="GO:0140662">
    <property type="term" value="F:ATP-dependent protein folding chaperone"/>
    <property type="evidence" value="ECO:0007669"/>
    <property type="project" value="InterPro"/>
</dbReference>
<keyword evidence="8" id="KW-0175">Coiled coil</keyword>
<evidence type="ECO:0000256" key="3">
    <source>
        <dbReference type="ARBA" id="ARBA00022729"/>
    </source>
</evidence>
<evidence type="ECO:0000313" key="12">
    <source>
        <dbReference type="Proteomes" id="UP000308760"/>
    </source>
</evidence>